<dbReference type="Proteomes" id="UP000060043">
    <property type="component" value="Chromosome"/>
</dbReference>
<dbReference type="PaxDb" id="1435377-SUSAZ_01445"/>
<proteinExistence type="predicted"/>
<dbReference type="Proteomes" id="UP000065473">
    <property type="component" value="Chromosome"/>
</dbReference>
<dbReference type="EMBL" id="CP013695">
    <property type="protein sequence ID" value="ALU32065.1"/>
    <property type="molecule type" value="Genomic_DNA"/>
</dbReference>
<dbReference type="PANTHER" id="PTHR42709:SF6">
    <property type="entry name" value="UNDECAPRENYL PHOSPHATE TRANSPORTER A"/>
    <property type="match status" value="1"/>
</dbReference>
<feature type="transmembrane region" description="Helical" evidence="6">
    <location>
        <begin position="7"/>
        <end position="23"/>
    </location>
</feature>
<organism evidence="9 10">
    <name type="scientific">Sulfolobus acidocaldarius</name>
    <dbReference type="NCBI Taxonomy" id="2285"/>
    <lineage>
        <taxon>Archaea</taxon>
        <taxon>Thermoproteota</taxon>
        <taxon>Thermoprotei</taxon>
        <taxon>Sulfolobales</taxon>
        <taxon>Sulfolobaceae</taxon>
        <taxon>Sulfolobus</taxon>
    </lineage>
</organism>
<feature type="transmembrane region" description="Helical" evidence="6">
    <location>
        <begin position="126"/>
        <end position="153"/>
    </location>
</feature>
<dbReference type="OrthoDB" id="204088at2157"/>
<dbReference type="STRING" id="1435377.SUSAZ_01445"/>
<evidence type="ECO:0000259" key="7">
    <source>
        <dbReference type="Pfam" id="PF09335"/>
    </source>
</evidence>
<dbReference type="PANTHER" id="PTHR42709">
    <property type="entry name" value="ALKALINE PHOSPHATASE LIKE PROTEIN"/>
    <property type="match status" value="1"/>
</dbReference>
<name>A0A0U2Y936_9CREN</name>
<evidence type="ECO:0000256" key="3">
    <source>
        <dbReference type="ARBA" id="ARBA00022692"/>
    </source>
</evidence>
<dbReference type="RefSeq" id="WP_011277204.1">
    <property type="nucleotide sequence ID" value="NZ_BHWZ01000001.1"/>
</dbReference>
<evidence type="ECO:0000256" key="4">
    <source>
        <dbReference type="ARBA" id="ARBA00022989"/>
    </source>
</evidence>
<keyword evidence="2" id="KW-1003">Cell membrane</keyword>
<dbReference type="AlphaFoldDB" id="A0A0U2Y936"/>
<feature type="domain" description="VTT" evidence="7">
    <location>
        <begin position="23"/>
        <end position="149"/>
    </location>
</feature>
<dbReference type="GO" id="GO:0005886">
    <property type="term" value="C:plasma membrane"/>
    <property type="evidence" value="ECO:0007669"/>
    <property type="project" value="UniProtKB-SubCell"/>
</dbReference>
<dbReference type="DNASU" id="3473891"/>
<dbReference type="OMA" id="MPLGGFY"/>
<comment type="subcellular location">
    <subcellularLocation>
        <location evidence="1">Cell membrane</location>
        <topology evidence="1">Multi-pass membrane protein</topology>
    </subcellularLocation>
</comment>
<keyword evidence="5 6" id="KW-0472">Membrane</keyword>
<gene>
    <name evidence="8" type="ORF">ATY89_04850</name>
    <name evidence="9" type="ORF">ATZ20_07875</name>
</gene>
<evidence type="ECO:0000313" key="11">
    <source>
        <dbReference type="Proteomes" id="UP000065473"/>
    </source>
</evidence>
<dbReference type="GeneID" id="14550816"/>
<evidence type="ECO:0000256" key="6">
    <source>
        <dbReference type="SAM" id="Phobius"/>
    </source>
</evidence>
<sequence>MNVSTNYLIIFSLMILEGIGFPIPSEVIMPYTGYYSRTGNMDLFLGIIVGTLGSLVGSIIDYYIAFKLGLPFLKRYGKLFRLTSKRLDRLNGWFKKYGNYAVFGFRFVPEIRALISFPAGLAAMNIFNFLILTFLGHLIWDSTLAILGYIYYYQIGFLITKLEQAAYYLVGAGVIIIIAILIIALFRSRK</sequence>
<dbReference type="Pfam" id="PF09335">
    <property type="entry name" value="VTT_dom"/>
    <property type="match status" value="1"/>
</dbReference>
<evidence type="ECO:0000256" key="2">
    <source>
        <dbReference type="ARBA" id="ARBA00022475"/>
    </source>
</evidence>
<dbReference type="InterPro" id="IPR032816">
    <property type="entry name" value="VTT_dom"/>
</dbReference>
<evidence type="ECO:0000256" key="1">
    <source>
        <dbReference type="ARBA" id="ARBA00004651"/>
    </source>
</evidence>
<evidence type="ECO:0000313" key="9">
    <source>
        <dbReference type="EMBL" id="ALU32065.1"/>
    </source>
</evidence>
<reference evidence="10 11" key="1">
    <citation type="submission" date="2015-12" db="EMBL/GenBank/DDBJ databases">
        <title>A stable core within a dynamic pangenome in Sulfolobus acidocaldarius.</title>
        <authorList>
            <person name="Anderson R."/>
            <person name="Kouris A."/>
            <person name="Seward C."/>
            <person name="Campbell K."/>
            <person name="Whitaker R."/>
        </authorList>
    </citation>
    <scope>NUCLEOTIDE SEQUENCE [LARGE SCALE GENOMIC DNA]</scope>
    <source>
        <strain evidence="8 11">GG12-C01-09</strain>
        <strain evidence="9 10">NG05B_CO5_07</strain>
    </source>
</reference>
<keyword evidence="3 6" id="KW-0812">Transmembrane</keyword>
<dbReference type="InterPro" id="IPR051311">
    <property type="entry name" value="DedA_domain"/>
</dbReference>
<dbReference type="EMBL" id="CP013694">
    <property type="protein sequence ID" value="ALU29336.1"/>
    <property type="molecule type" value="Genomic_DNA"/>
</dbReference>
<evidence type="ECO:0000313" key="8">
    <source>
        <dbReference type="EMBL" id="ALU29336.1"/>
    </source>
</evidence>
<protein>
    <recommendedName>
        <fullName evidence="7">VTT domain-containing protein</fullName>
    </recommendedName>
</protein>
<keyword evidence="4 6" id="KW-1133">Transmembrane helix</keyword>
<accession>A0A0U2Y936</accession>
<evidence type="ECO:0000256" key="5">
    <source>
        <dbReference type="ARBA" id="ARBA00023136"/>
    </source>
</evidence>
<feature type="transmembrane region" description="Helical" evidence="6">
    <location>
        <begin position="43"/>
        <end position="65"/>
    </location>
</feature>
<evidence type="ECO:0000313" key="10">
    <source>
        <dbReference type="Proteomes" id="UP000060043"/>
    </source>
</evidence>
<feature type="transmembrane region" description="Helical" evidence="6">
    <location>
        <begin position="165"/>
        <end position="186"/>
    </location>
</feature>